<dbReference type="PANTHER" id="PTHR11941">
    <property type="entry name" value="ENOYL-COA HYDRATASE-RELATED"/>
    <property type="match status" value="1"/>
</dbReference>
<keyword evidence="4" id="KW-1185">Reference proteome</keyword>
<dbReference type="GO" id="GO:0016829">
    <property type="term" value="F:lyase activity"/>
    <property type="evidence" value="ECO:0007669"/>
    <property type="project" value="UniProtKB-KW"/>
</dbReference>
<keyword evidence="1" id="KW-0443">Lipid metabolism</keyword>
<sequence>MEFLRVRLAESGVAHVVMARGPANAVNDAMYRELADLFGDIDRIGGNVRAVVLSAEGRHFCAGNDLDEFRTMTPGNAAERMWRVRETFFAITDCPVPVIGAIHGAALGAGIALAASCDFVVATPDSRFGLPELTVGVMGGARHLARIAPQPLVRRMFFTGEPLSGAEFAAAGAAVTIVEADRLMAEATRLAERIAAFSPTAVRVAKRTLDRVETMELRQGYRHEQGATERMSGHPDAKEALAAFLEKRAPHYRPRDRDHHWYGL</sequence>
<dbReference type="PANTHER" id="PTHR11941:SF169">
    <property type="entry name" value="(7AS)-7A-METHYL-1,5-DIOXO-2,3,5,6,7,7A-HEXAHYDRO-1H-INDENE-CARBOXYL-COA HYDROLASE"/>
    <property type="match status" value="1"/>
</dbReference>
<keyword evidence="2" id="KW-0456">Lyase</keyword>
<dbReference type="Proteomes" id="UP000218934">
    <property type="component" value="Unassembled WGS sequence"/>
</dbReference>
<dbReference type="InterPro" id="IPR001753">
    <property type="entry name" value="Enoyl-CoA_hydra/iso"/>
</dbReference>
<gene>
    <name evidence="3" type="ORF">COO09_17185</name>
</gene>
<dbReference type="CDD" id="cd06558">
    <property type="entry name" value="crotonase-like"/>
    <property type="match status" value="1"/>
</dbReference>
<dbReference type="RefSeq" id="WP_066966833.1">
    <property type="nucleotide sequence ID" value="NZ_CP023449.1"/>
</dbReference>
<evidence type="ECO:0000256" key="1">
    <source>
        <dbReference type="ARBA" id="ARBA00023098"/>
    </source>
</evidence>
<dbReference type="OrthoDB" id="5730382at2"/>
<organism evidence="3 4">
    <name type="scientific">Rhizorhabdus dicambivorans</name>
    <dbReference type="NCBI Taxonomy" id="1850238"/>
    <lineage>
        <taxon>Bacteria</taxon>
        <taxon>Pseudomonadati</taxon>
        <taxon>Pseudomonadota</taxon>
        <taxon>Alphaproteobacteria</taxon>
        <taxon>Sphingomonadales</taxon>
        <taxon>Sphingomonadaceae</taxon>
        <taxon>Rhizorhabdus</taxon>
    </lineage>
</organism>
<proteinExistence type="predicted"/>
<evidence type="ECO:0000313" key="4">
    <source>
        <dbReference type="Proteomes" id="UP000218934"/>
    </source>
</evidence>
<dbReference type="AlphaFoldDB" id="A0A2A4FSF4"/>
<name>A0A2A4FSF4_9SPHN</name>
<reference evidence="3 4" key="1">
    <citation type="submission" date="2017-09" db="EMBL/GenBank/DDBJ databases">
        <title>The Catabolism of 3,6-Dichlorosalicylic acid is Initiated by the Cytochrome P450 Monooxygenase DsmABC in Rhizorhabdus dicambivorans Ndbn-20.</title>
        <authorList>
            <person name="Na L."/>
        </authorList>
    </citation>
    <scope>NUCLEOTIDE SEQUENCE [LARGE SCALE GENOMIC DNA]</scope>
    <source>
        <strain evidence="3 4">Ndbn-20m</strain>
    </source>
</reference>
<accession>A0A2A4FSF4</accession>
<dbReference type="GO" id="GO:0006635">
    <property type="term" value="P:fatty acid beta-oxidation"/>
    <property type="evidence" value="ECO:0007669"/>
    <property type="project" value="TreeGrafter"/>
</dbReference>
<evidence type="ECO:0000313" key="3">
    <source>
        <dbReference type="EMBL" id="PCE41079.1"/>
    </source>
</evidence>
<evidence type="ECO:0000256" key="2">
    <source>
        <dbReference type="ARBA" id="ARBA00023239"/>
    </source>
</evidence>
<dbReference type="InterPro" id="IPR029045">
    <property type="entry name" value="ClpP/crotonase-like_dom_sf"/>
</dbReference>
<dbReference type="Pfam" id="PF00378">
    <property type="entry name" value="ECH_1"/>
    <property type="match status" value="1"/>
</dbReference>
<dbReference type="EMBL" id="NWUF01000019">
    <property type="protein sequence ID" value="PCE41079.1"/>
    <property type="molecule type" value="Genomic_DNA"/>
</dbReference>
<dbReference type="SUPFAM" id="SSF52096">
    <property type="entry name" value="ClpP/crotonase"/>
    <property type="match status" value="1"/>
</dbReference>
<comment type="caution">
    <text evidence="3">The sequence shown here is derived from an EMBL/GenBank/DDBJ whole genome shotgun (WGS) entry which is preliminary data.</text>
</comment>
<dbReference type="Gene3D" id="3.90.226.10">
    <property type="entry name" value="2-enoyl-CoA Hydratase, Chain A, domain 1"/>
    <property type="match status" value="1"/>
</dbReference>
<protein>
    <submittedName>
        <fullName evidence="3">Crotonase</fullName>
    </submittedName>
</protein>
<dbReference type="KEGG" id="rdi:CMV14_20135"/>